<sequence>MKNLHERIESINNHFIEMAKNVERLLRINMEMLKNKSFEKVLYGEAKMVEDIVNSYEVKIKEDVVITIAMFQPAARDLRSLLSTLEGTKILERMGDLLLDNVQLIREMEKKGELHKPYLYLVEKVAEKVEEVYNIYTEALVGRDDTKVYTILALDEEVNEIRDDTVEKLIKVMKENPENIEFGNLILLSTKKYERISDKIMQLGKSLVYDISGDNLRKKELVKRD</sequence>
<dbReference type="GO" id="GO:0045936">
    <property type="term" value="P:negative regulation of phosphate metabolic process"/>
    <property type="evidence" value="ECO:0007669"/>
    <property type="project" value="InterPro"/>
</dbReference>
<proteinExistence type="predicted"/>
<dbReference type="RefSeq" id="WP_013388614.1">
    <property type="nucleotide sequence ID" value="NC_014633.1"/>
</dbReference>
<dbReference type="InterPro" id="IPR026022">
    <property type="entry name" value="PhoU_dom"/>
</dbReference>
<accession>E3HCH7</accession>
<dbReference type="HOGENOM" id="CLU_078518_3_1_0"/>
<geneLocation type="plasmid" evidence="2 3">
    <name>pILYOP01</name>
</geneLocation>
<dbReference type="SUPFAM" id="SSF109755">
    <property type="entry name" value="PhoU-like"/>
    <property type="match status" value="1"/>
</dbReference>
<dbReference type="Gene3D" id="1.20.58.220">
    <property type="entry name" value="Phosphate transport system protein phou homolog 2, domain 2"/>
    <property type="match status" value="1"/>
</dbReference>
<feature type="domain" description="PhoU" evidence="1">
    <location>
        <begin position="123"/>
        <end position="203"/>
    </location>
</feature>
<dbReference type="EMBL" id="CP002282">
    <property type="protein sequence ID" value="ADO83953.1"/>
    <property type="molecule type" value="Genomic_DNA"/>
</dbReference>
<dbReference type="InterPro" id="IPR028366">
    <property type="entry name" value="PhoU"/>
</dbReference>
<evidence type="ECO:0000313" key="3">
    <source>
        <dbReference type="Proteomes" id="UP000006875"/>
    </source>
</evidence>
<organism evidence="2 3">
    <name type="scientific">Ilyobacter polytropus (strain ATCC 51220 / DSM 2926 / LMG 16218 / CuHBu1)</name>
    <dbReference type="NCBI Taxonomy" id="572544"/>
    <lineage>
        <taxon>Bacteria</taxon>
        <taxon>Fusobacteriati</taxon>
        <taxon>Fusobacteriota</taxon>
        <taxon>Fusobacteriia</taxon>
        <taxon>Fusobacteriales</taxon>
        <taxon>Fusobacteriaceae</taxon>
        <taxon>Ilyobacter</taxon>
    </lineage>
</organism>
<dbReference type="PANTHER" id="PTHR42930:SF3">
    <property type="entry name" value="PHOSPHATE-SPECIFIC TRANSPORT SYSTEM ACCESSORY PROTEIN PHOU"/>
    <property type="match status" value="1"/>
</dbReference>
<dbReference type="OrthoDB" id="87066at2"/>
<dbReference type="InterPro" id="IPR038078">
    <property type="entry name" value="PhoU-like_sf"/>
</dbReference>
<reference evidence="2 3" key="1">
    <citation type="journal article" date="2010" name="Stand. Genomic Sci.">
        <title>Complete genome sequence of Ilyobacter polytropus type strain (CuHbu1).</title>
        <authorList>
            <person name="Sikorski J."/>
            <person name="Chertkov O."/>
            <person name="Lapidus A."/>
            <person name="Nolan M."/>
            <person name="Lucas S."/>
            <person name="Del Rio T.G."/>
            <person name="Tice H."/>
            <person name="Cheng J.F."/>
            <person name="Tapia R."/>
            <person name="Han C."/>
            <person name="Goodwin L."/>
            <person name="Pitluck S."/>
            <person name="Liolios K."/>
            <person name="Ivanova N."/>
            <person name="Mavromatis K."/>
            <person name="Mikhailova N."/>
            <person name="Pati A."/>
            <person name="Chen A."/>
            <person name="Palaniappan K."/>
            <person name="Land M."/>
            <person name="Hauser L."/>
            <person name="Chang Y.J."/>
            <person name="Jeffries C.D."/>
            <person name="Brambilla E."/>
            <person name="Yasawong M."/>
            <person name="Rohde M."/>
            <person name="Pukall R."/>
            <person name="Spring S."/>
            <person name="Goker M."/>
            <person name="Woyke T."/>
            <person name="Bristow J."/>
            <person name="Eisen J.A."/>
            <person name="Markowitz V."/>
            <person name="Hugenholtz P."/>
            <person name="Kyrpides N.C."/>
            <person name="Klenk H.P."/>
        </authorList>
    </citation>
    <scope>NUCLEOTIDE SEQUENCE [LARGE SCALE GENOMIC DNA]</scope>
    <source>
        <strain evidence="3">ATCC 51220 / DSM 2926 / LMG 16218 / CuHBu1</strain>
        <plasmid evidence="3">pILYOP01</plasmid>
    </source>
</reference>
<dbReference type="KEGG" id="ipo:Ilyop_2190"/>
<evidence type="ECO:0000259" key="1">
    <source>
        <dbReference type="Pfam" id="PF01895"/>
    </source>
</evidence>
<name>E3HCH7_ILYPC</name>
<dbReference type="AlphaFoldDB" id="E3HCH7"/>
<gene>
    <name evidence="2" type="ordered locus">Ilyop_2190</name>
</gene>
<dbReference type="Pfam" id="PF01895">
    <property type="entry name" value="PhoU"/>
    <property type="match status" value="2"/>
</dbReference>
<evidence type="ECO:0000313" key="2">
    <source>
        <dbReference type="EMBL" id="ADO83953.1"/>
    </source>
</evidence>
<dbReference type="PANTHER" id="PTHR42930">
    <property type="entry name" value="PHOSPHATE-SPECIFIC TRANSPORT SYSTEM ACCESSORY PROTEIN PHOU"/>
    <property type="match status" value="1"/>
</dbReference>
<feature type="domain" description="PhoU" evidence="1">
    <location>
        <begin position="16"/>
        <end position="99"/>
    </location>
</feature>
<dbReference type="GO" id="GO:0030643">
    <property type="term" value="P:intracellular phosphate ion homeostasis"/>
    <property type="evidence" value="ECO:0007669"/>
    <property type="project" value="InterPro"/>
</dbReference>
<keyword evidence="3" id="KW-1185">Reference proteome</keyword>
<protein>
    <submittedName>
        <fullName evidence="2">Phosphate uptake regulator, PhoU</fullName>
    </submittedName>
</protein>
<dbReference type="Proteomes" id="UP000006875">
    <property type="component" value="Plasmid pILYOP01"/>
</dbReference>
<keyword evidence="2" id="KW-0614">Plasmid</keyword>